<protein>
    <submittedName>
        <fullName evidence="1">Uncharacterized protein</fullName>
    </submittedName>
</protein>
<dbReference type="AlphaFoldDB" id="A0A7J4IVX4"/>
<sequence length="122" mass="13037">MGLNAKGSRGGPRLKTPQAAVAIVNGVCKRAQAAGKKTINLGELHSALINGTRTQGSIGYTISNVTLRKIVKDFNGQNGLTGGNELRAVAVGIGEDSRSIASYLWHRGIKNFRFLFSCRPRN</sequence>
<comment type="caution">
    <text evidence="1">The sequence shown here is derived from an EMBL/GenBank/DDBJ whole genome shotgun (WGS) entry which is preliminary data.</text>
</comment>
<organism evidence="1 2">
    <name type="scientific">Candidatus Iainarchaeum sp</name>
    <dbReference type="NCBI Taxonomy" id="3101447"/>
    <lineage>
        <taxon>Archaea</taxon>
        <taxon>Candidatus Iainarchaeota</taxon>
        <taxon>Candidatus Iainarchaeia</taxon>
        <taxon>Candidatus Iainarchaeales</taxon>
        <taxon>Candidatus Iainarchaeaceae</taxon>
        <taxon>Candidatus Iainarchaeum</taxon>
    </lineage>
</organism>
<evidence type="ECO:0000313" key="1">
    <source>
        <dbReference type="EMBL" id="HIH09671.1"/>
    </source>
</evidence>
<dbReference type="EMBL" id="DUGC01000053">
    <property type="protein sequence ID" value="HIH09671.1"/>
    <property type="molecule type" value="Genomic_DNA"/>
</dbReference>
<evidence type="ECO:0000313" key="2">
    <source>
        <dbReference type="Proteomes" id="UP000565078"/>
    </source>
</evidence>
<reference evidence="2" key="1">
    <citation type="journal article" date="2020" name="bioRxiv">
        <title>A rank-normalized archaeal taxonomy based on genome phylogeny resolves widespread incomplete and uneven classifications.</title>
        <authorList>
            <person name="Rinke C."/>
            <person name="Chuvochina M."/>
            <person name="Mussig A.J."/>
            <person name="Chaumeil P.-A."/>
            <person name="Waite D.W."/>
            <person name="Whitman W.B."/>
            <person name="Parks D.H."/>
            <person name="Hugenholtz P."/>
        </authorList>
    </citation>
    <scope>NUCLEOTIDE SEQUENCE [LARGE SCALE GENOMIC DNA]</scope>
</reference>
<proteinExistence type="predicted"/>
<name>A0A7J4IVX4_9ARCH</name>
<gene>
    <name evidence="1" type="ORF">HA254_03280</name>
</gene>
<dbReference type="Proteomes" id="UP000565078">
    <property type="component" value="Unassembled WGS sequence"/>
</dbReference>
<accession>A0A7J4IVX4</accession>